<dbReference type="Proteomes" id="UP000070620">
    <property type="component" value="Unassembled WGS sequence"/>
</dbReference>
<evidence type="ECO:0000313" key="3">
    <source>
        <dbReference type="Proteomes" id="UP000070620"/>
    </source>
</evidence>
<protein>
    <submittedName>
        <fullName evidence="2">Uncharacterized protein</fullName>
    </submittedName>
</protein>
<name>A0A136PLV2_9ACTN</name>
<keyword evidence="3" id="KW-1185">Reference proteome</keyword>
<feature type="region of interest" description="Disordered" evidence="1">
    <location>
        <begin position="1"/>
        <end position="23"/>
    </location>
</feature>
<gene>
    <name evidence="2" type="ORF">AWW66_25070</name>
</gene>
<proteinExistence type="predicted"/>
<dbReference type="EMBL" id="LRQV01000121">
    <property type="protein sequence ID" value="KXK59306.1"/>
    <property type="molecule type" value="Genomic_DNA"/>
</dbReference>
<organism evidence="2 3">
    <name type="scientific">Micromonospora rosaria</name>
    <dbReference type="NCBI Taxonomy" id="47874"/>
    <lineage>
        <taxon>Bacteria</taxon>
        <taxon>Bacillati</taxon>
        <taxon>Actinomycetota</taxon>
        <taxon>Actinomycetes</taxon>
        <taxon>Micromonosporales</taxon>
        <taxon>Micromonosporaceae</taxon>
        <taxon>Micromonospora</taxon>
    </lineage>
</organism>
<comment type="caution">
    <text evidence="2">The sequence shown here is derived from an EMBL/GenBank/DDBJ whole genome shotgun (WGS) entry which is preliminary data.</text>
</comment>
<evidence type="ECO:0000313" key="2">
    <source>
        <dbReference type="EMBL" id="KXK59306.1"/>
    </source>
</evidence>
<dbReference type="AlphaFoldDB" id="A0A136PLV2"/>
<feature type="region of interest" description="Disordered" evidence="1">
    <location>
        <begin position="42"/>
        <end position="67"/>
    </location>
</feature>
<accession>A0A136PLV2</accession>
<reference evidence="2 3" key="1">
    <citation type="submission" date="2016-01" db="EMBL/GenBank/DDBJ databases">
        <title>Whole genome sequence and analysis of Micromonospora rosaria DSM 803, which can produce antibacterial substance rosamicin.</title>
        <authorList>
            <person name="Yang H."/>
            <person name="He X."/>
            <person name="Zhu D."/>
        </authorList>
    </citation>
    <scope>NUCLEOTIDE SEQUENCE [LARGE SCALE GENOMIC DNA]</scope>
    <source>
        <strain evidence="2 3">DSM 803</strain>
    </source>
</reference>
<sequence>MQGDGMTRGRTRRESDPPISGTAIQAAEHEAAKQRLLDLAEAERTRVDVPTPTEAVPVGRRGGRKGR</sequence>
<evidence type="ECO:0000256" key="1">
    <source>
        <dbReference type="SAM" id="MobiDB-lite"/>
    </source>
</evidence>